<proteinExistence type="inferred from homology"/>
<accession>A0A6H2EM71</accession>
<keyword evidence="6 9" id="KW-1133">Transmembrane helix</keyword>
<evidence type="ECO:0000256" key="3">
    <source>
        <dbReference type="ARBA" id="ARBA00022475"/>
    </source>
</evidence>
<dbReference type="Proteomes" id="UP000502298">
    <property type="component" value="Chromosome"/>
</dbReference>
<feature type="compositionally biased region" description="Basic and acidic residues" evidence="10">
    <location>
        <begin position="53"/>
        <end position="63"/>
    </location>
</feature>
<dbReference type="GO" id="GO:0008320">
    <property type="term" value="F:protein transmembrane transporter activity"/>
    <property type="evidence" value="ECO:0007669"/>
    <property type="project" value="UniProtKB-UniRule"/>
</dbReference>
<dbReference type="EMBL" id="CP050804">
    <property type="protein sequence ID" value="QJC22178.1"/>
    <property type="molecule type" value="Genomic_DNA"/>
</dbReference>
<comment type="similarity">
    <text evidence="9">Belongs to the TatA/E family.</text>
</comment>
<keyword evidence="5 9" id="KW-0653">Protein transport</keyword>
<dbReference type="AlphaFoldDB" id="A0A6H2EM71"/>
<dbReference type="GO" id="GO:0033281">
    <property type="term" value="C:TAT protein transport complex"/>
    <property type="evidence" value="ECO:0007669"/>
    <property type="project" value="UniProtKB-UniRule"/>
</dbReference>
<evidence type="ECO:0000256" key="4">
    <source>
        <dbReference type="ARBA" id="ARBA00022692"/>
    </source>
</evidence>
<keyword evidence="2 9" id="KW-0813">Transport</keyword>
<comment type="subunit">
    <text evidence="9">The Tat system comprises two distinct complexes: a TatABC complex, containing multiple copies of TatA, TatB and TatC subunits, and a separate TatA complex, containing only TatA subunits. Substrates initially bind to the TatABC complex, which probably triggers association of the separate TatA complex to form the active translocon.</text>
</comment>
<dbReference type="Pfam" id="PF02416">
    <property type="entry name" value="TatA_B_E"/>
    <property type="match status" value="1"/>
</dbReference>
<evidence type="ECO:0000256" key="1">
    <source>
        <dbReference type="ARBA" id="ARBA00004162"/>
    </source>
</evidence>
<evidence type="ECO:0000256" key="7">
    <source>
        <dbReference type="ARBA" id="ARBA00023010"/>
    </source>
</evidence>
<keyword evidence="8 9" id="KW-0472">Membrane</keyword>
<keyword evidence="12" id="KW-1185">Reference proteome</keyword>
<dbReference type="HAMAP" id="MF_00236">
    <property type="entry name" value="TatA_E"/>
    <property type="match status" value="1"/>
</dbReference>
<dbReference type="Gene3D" id="1.20.5.3310">
    <property type="match status" value="1"/>
</dbReference>
<reference evidence="11 12" key="1">
    <citation type="submission" date="2020-03" db="EMBL/GenBank/DDBJ databases">
        <title>Complete genome of Arcanobacterium buesumensis sp. nov. strain 2701.</title>
        <authorList>
            <person name="Borowiak M."/>
            <person name="Alssahen M."/>
            <person name="Laemmler C."/>
            <person name="Malorny B."/>
            <person name="Hassan A."/>
            <person name="Prenger-Berninghoff E."/>
            <person name="Ploetz M."/>
            <person name="Abdulmawjood A."/>
        </authorList>
    </citation>
    <scope>NUCLEOTIDE SEQUENCE [LARGE SCALE GENOMIC DNA]</scope>
    <source>
        <strain evidence="11 12">2701</strain>
    </source>
</reference>
<dbReference type="PANTHER" id="PTHR42982:SF8">
    <property type="entry name" value="SEC-INDEPENDENT PROTEIN TRANSLOCASE PROTEIN TATA"/>
    <property type="match status" value="1"/>
</dbReference>
<dbReference type="InterPro" id="IPR003369">
    <property type="entry name" value="TatA/B/E"/>
</dbReference>
<dbReference type="InterPro" id="IPR006312">
    <property type="entry name" value="TatA/E"/>
</dbReference>
<keyword evidence="7 9" id="KW-0811">Translocation</keyword>
<evidence type="ECO:0000256" key="5">
    <source>
        <dbReference type="ARBA" id="ARBA00022927"/>
    </source>
</evidence>
<evidence type="ECO:0000256" key="8">
    <source>
        <dbReference type="ARBA" id="ARBA00023136"/>
    </source>
</evidence>
<keyword evidence="3 9" id="KW-1003">Cell membrane</keyword>
<evidence type="ECO:0000256" key="9">
    <source>
        <dbReference type="HAMAP-Rule" id="MF_00236"/>
    </source>
</evidence>
<protein>
    <recommendedName>
        <fullName evidence="9">Sec-independent protein translocase protein TatA</fullName>
    </recommendedName>
</protein>
<dbReference type="GO" id="GO:0043953">
    <property type="term" value="P:protein transport by the Tat complex"/>
    <property type="evidence" value="ECO:0007669"/>
    <property type="project" value="UniProtKB-UniRule"/>
</dbReference>
<keyword evidence="4 9" id="KW-0812">Transmembrane</keyword>
<organism evidence="11 12">
    <name type="scientific">Arcanobacterium buesumense</name>
    <dbReference type="NCBI Taxonomy" id="2722751"/>
    <lineage>
        <taxon>Bacteria</taxon>
        <taxon>Bacillati</taxon>
        <taxon>Actinomycetota</taxon>
        <taxon>Actinomycetes</taxon>
        <taxon>Actinomycetales</taxon>
        <taxon>Actinomycetaceae</taxon>
        <taxon>Arcanobacterium</taxon>
    </lineage>
</organism>
<dbReference type="KEGG" id="arca:HC352_06420"/>
<feature type="region of interest" description="Disordered" evidence="10">
    <location>
        <begin position="40"/>
        <end position="63"/>
    </location>
</feature>
<evidence type="ECO:0000313" key="12">
    <source>
        <dbReference type="Proteomes" id="UP000502298"/>
    </source>
</evidence>
<dbReference type="RefSeq" id="WP_168918109.1">
    <property type="nucleotide sequence ID" value="NZ_CP050804.1"/>
</dbReference>
<evidence type="ECO:0000313" key="11">
    <source>
        <dbReference type="EMBL" id="QJC22178.1"/>
    </source>
</evidence>
<evidence type="ECO:0000256" key="6">
    <source>
        <dbReference type="ARBA" id="ARBA00022989"/>
    </source>
</evidence>
<comment type="function">
    <text evidence="9">Part of the twin-arginine translocation (Tat) system that transports large folded proteins containing a characteristic twin-arginine motif in their signal peptide across membranes. TatA could form the protein-conducting channel of the Tat system.</text>
</comment>
<evidence type="ECO:0000256" key="2">
    <source>
        <dbReference type="ARBA" id="ARBA00022448"/>
    </source>
</evidence>
<sequence length="63" mass="6951">MRPSHIVVLIVVLIIIFGATKLPEIAKSIGQSAKVLKKEMKELQDDVPPESAQTKENKDPEAK</sequence>
<dbReference type="PANTHER" id="PTHR42982">
    <property type="entry name" value="SEC-INDEPENDENT PROTEIN TRANSLOCASE PROTEIN TATA"/>
    <property type="match status" value="1"/>
</dbReference>
<name>A0A6H2EM71_9ACTO</name>
<evidence type="ECO:0000256" key="10">
    <source>
        <dbReference type="SAM" id="MobiDB-lite"/>
    </source>
</evidence>
<gene>
    <name evidence="9" type="primary">tatA</name>
    <name evidence="11" type="ORF">HC352_06420</name>
</gene>
<comment type="subcellular location">
    <subcellularLocation>
        <location evidence="1 9">Cell membrane</location>
        <topology evidence="1 9">Single-pass membrane protein</topology>
    </subcellularLocation>
</comment>